<dbReference type="AlphaFoldDB" id="A0A426X6P9"/>
<dbReference type="EMBL" id="AMZH03025547">
    <property type="protein sequence ID" value="RRT35120.1"/>
    <property type="molecule type" value="Genomic_DNA"/>
</dbReference>
<evidence type="ECO:0000256" key="1">
    <source>
        <dbReference type="SAM" id="MobiDB-lite"/>
    </source>
</evidence>
<evidence type="ECO:0000313" key="2">
    <source>
        <dbReference type="EMBL" id="RRT35120.1"/>
    </source>
</evidence>
<proteinExistence type="predicted"/>
<feature type="compositionally biased region" description="Basic and acidic residues" evidence="1">
    <location>
        <begin position="144"/>
        <end position="160"/>
    </location>
</feature>
<feature type="region of interest" description="Disordered" evidence="1">
    <location>
        <begin position="133"/>
        <end position="169"/>
    </location>
</feature>
<comment type="caution">
    <text evidence="2">The sequence shown here is derived from an EMBL/GenBank/DDBJ whole genome shotgun (WGS) entry which is preliminary data.</text>
</comment>
<dbReference type="Proteomes" id="UP000287651">
    <property type="component" value="Unassembled WGS sequence"/>
</dbReference>
<reference evidence="2 3" key="1">
    <citation type="journal article" date="2014" name="Agronomy (Basel)">
        <title>A Draft Genome Sequence for Ensete ventricosum, the Drought-Tolerant Tree Against Hunger.</title>
        <authorList>
            <person name="Harrison J."/>
            <person name="Moore K.A."/>
            <person name="Paszkiewicz K."/>
            <person name="Jones T."/>
            <person name="Grant M."/>
            <person name="Ambacheew D."/>
            <person name="Muzemil S."/>
            <person name="Studholme D.J."/>
        </authorList>
    </citation>
    <scope>NUCLEOTIDE SEQUENCE [LARGE SCALE GENOMIC DNA]</scope>
</reference>
<organism evidence="2 3">
    <name type="scientific">Ensete ventricosum</name>
    <name type="common">Abyssinian banana</name>
    <name type="synonym">Musa ensete</name>
    <dbReference type="NCBI Taxonomy" id="4639"/>
    <lineage>
        <taxon>Eukaryota</taxon>
        <taxon>Viridiplantae</taxon>
        <taxon>Streptophyta</taxon>
        <taxon>Embryophyta</taxon>
        <taxon>Tracheophyta</taxon>
        <taxon>Spermatophyta</taxon>
        <taxon>Magnoliopsida</taxon>
        <taxon>Liliopsida</taxon>
        <taxon>Zingiberales</taxon>
        <taxon>Musaceae</taxon>
        <taxon>Ensete</taxon>
    </lineage>
</organism>
<evidence type="ECO:0000313" key="3">
    <source>
        <dbReference type="Proteomes" id="UP000287651"/>
    </source>
</evidence>
<feature type="region of interest" description="Disordered" evidence="1">
    <location>
        <begin position="1"/>
        <end position="40"/>
    </location>
</feature>
<sequence>MIGYPMGRSDSSKPAPCARWTTTATLRRKPRQPEGPSQRPIWIPSCTSSVRLDYIPRDDKGKVGCTGKLPSHMYKTLTPAAGKRGLSLSLDLTLFFPKPQTLLSREGHSGFLPTWASEGPLWVTPPISKEAFCVRSPSPRRPKGQADRALRRGSPREHQSTQEVSTPTDVCELAHSNENRSSRHLSSTPDSFVTVIIGRELIPHRRWRTCTLGREQVESTPRLDS</sequence>
<protein>
    <submittedName>
        <fullName evidence="2">Uncharacterized protein</fullName>
    </submittedName>
</protein>
<name>A0A426X6P9_ENSVE</name>
<gene>
    <name evidence="2" type="ORF">B296_00053515</name>
</gene>
<accession>A0A426X6P9</accession>